<feature type="chain" id="PRO_5046901299" evidence="1">
    <location>
        <begin position="21"/>
        <end position="127"/>
    </location>
</feature>
<evidence type="ECO:0000313" key="3">
    <source>
        <dbReference type="Proteomes" id="UP001165648"/>
    </source>
</evidence>
<evidence type="ECO:0000256" key="1">
    <source>
        <dbReference type="SAM" id="SignalP"/>
    </source>
</evidence>
<evidence type="ECO:0000313" key="2">
    <source>
        <dbReference type="EMBL" id="MCX5615344.1"/>
    </source>
</evidence>
<sequence length="127" mass="14012">MKYGILVCVVALTMAGVAKADMLSHQPEPTKTLSQALHDNAVASHHRGHSEQGLQFDEQNLRRLGVSEATARDGLWAVVHRPRSQCAQYIRQLTADAKGASEAFVQSDQRLVVYLENSGICERQSVR</sequence>
<feature type="signal peptide" evidence="1">
    <location>
        <begin position="1"/>
        <end position="20"/>
    </location>
</feature>
<name>A0ABT3WC36_9PROT</name>
<keyword evidence="1" id="KW-0732">Signal</keyword>
<protein>
    <submittedName>
        <fullName evidence="2">Uncharacterized protein</fullName>
    </submittedName>
</protein>
<gene>
    <name evidence="2" type="ORF">NQF64_08865</name>
</gene>
<reference evidence="2 3" key="1">
    <citation type="submission" date="2022-07" db="EMBL/GenBank/DDBJ databases">
        <title>Bombella genomes.</title>
        <authorList>
            <person name="Harer L."/>
            <person name="Styblova S."/>
            <person name="Ehrmann M."/>
        </authorList>
    </citation>
    <scope>NUCLEOTIDE SEQUENCE [LARGE SCALE GENOMIC DNA]</scope>
    <source>
        <strain evidence="2 3">TMW 2.2558</strain>
    </source>
</reference>
<dbReference type="RefSeq" id="WP_099027557.1">
    <property type="nucleotide sequence ID" value="NZ_JANIDW010000010.1"/>
</dbReference>
<accession>A0ABT3WC36</accession>
<dbReference type="Proteomes" id="UP001165648">
    <property type="component" value="Unassembled WGS sequence"/>
</dbReference>
<organism evidence="2 3">
    <name type="scientific">Bombella saccharophila</name>
    <dbReference type="NCBI Taxonomy" id="2967338"/>
    <lineage>
        <taxon>Bacteria</taxon>
        <taxon>Pseudomonadati</taxon>
        <taxon>Pseudomonadota</taxon>
        <taxon>Alphaproteobacteria</taxon>
        <taxon>Acetobacterales</taxon>
        <taxon>Acetobacteraceae</taxon>
        <taxon>Bombella</taxon>
    </lineage>
</organism>
<keyword evidence="3" id="KW-1185">Reference proteome</keyword>
<dbReference type="EMBL" id="JANIDW010000010">
    <property type="protein sequence ID" value="MCX5615344.1"/>
    <property type="molecule type" value="Genomic_DNA"/>
</dbReference>
<proteinExistence type="predicted"/>
<comment type="caution">
    <text evidence="2">The sequence shown here is derived from an EMBL/GenBank/DDBJ whole genome shotgun (WGS) entry which is preliminary data.</text>
</comment>